<dbReference type="PANTHER" id="PTHR43047:SF72">
    <property type="entry name" value="OSMOSENSING HISTIDINE PROTEIN KINASE SLN1"/>
    <property type="match status" value="1"/>
</dbReference>
<gene>
    <name evidence="12" type="ORF">R9X50_00556500</name>
</gene>
<evidence type="ECO:0000256" key="2">
    <source>
        <dbReference type="ARBA" id="ARBA00012438"/>
    </source>
</evidence>
<dbReference type="Gene3D" id="3.30.565.10">
    <property type="entry name" value="Histidine kinase-like ATPase, C-terminal domain"/>
    <property type="match status" value="1"/>
</dbReference>
<dbReference type="AlphaFoldDB" id="A0AAQ3R976"/>
<dbReference type="InterPro" id="IPR036890">
    <property type="entry name" value="HATPase_C_sf"/>
</dbReference>
<dbReference type="CDD" id="cd00082">
    <property type="entry name" value="HisKA"/>
    <property type="match status" value="1"/>
</dbReference>
<dbReference type="InterPro" id="IPR000014">
    <property type="entry name" value="PAS"/>
</dbReference>
<dbReference type="InterPro" id="IPR011006">
    <property type="entry name" value="CheY-like_superfamily"/>
</dbReference>
<feature type="domain" description="Histidine kinase" evidence="9">
    <location>
        <begin position="736"/>
        <end position="1016"/>
    </location>
</feature>
<name>A0AAQ3R976_9PEZI</name>
<feature type="coiled-coil region" evidence="7">
    <location>
        <begin position="562"/>
        <end position="596"/>
    </location>
</feature>
<keyword evidence="4" id="KW-0808">Transferase</keyword>
<dbReference type="InterPro" id="IPR036097">
    <property type="entry name" value="HisK_dim/P_sf"/>
</dbReference>
<dbReference type="PANTHER" id="PTHR43047">
    <property type="entry name" value="TWO-COMPONENT HISTIDINE PROTEIN KINASE"/>
    <property type="match status" value="1"/>
</dbReference>
<keyword evidence="7" id="KW-0175">Coiled coil</keyword>
<evidence type="ECO:0000256" key="4">
    <source>
        <dbReference type="ARBA" id="ARBA00022679"/>
    </source>
</evidence>
<dbReference type="PROSITE" id="PS50109">
    <property type="entry name" value="HIS_KIN"/>
    <property type="match status" value="1"/>
</dbReference>
<evidence type="ECO:0000313" key="13">
    <source>
        <dbReference type="Proteomes" id="UP001303373"/>
    </source>
</evidence>
<feature type="region of interest" description="Disordered" evidence="8">
    <location>
        <begin position="172"/>
        <end position="193"/>
    </location>
</feature>
<dbReference type="PROSITE" id="PS50113">
    <property type="entry name" value="PAC"/>
    <property type="match status" value="1"/>
</dbReference>
<evidence type="ECO:0000256" key="7">
    <source>
        <dbReference type="SAM" id="Coils"/>
    </source>
</evidence>
<dbReference type="InterPro" id="IPR003661">
    <property type="entry name" value="HisK_dim/P_dom"/>
</dbReference>
<organism evidence="12 13">
    <name type="scientific">Acrodontium crateriforme</name>
    <dbReference type="NCBI Taxonomy" id="150365"/>
    <lineage>
        <taxon>Eukaryota</taxon>
        <taxon>Fungi</taxon>
        <taxon>Dikarya</taxon>
        <taxon>Ascomycota</taxon>
        <taxon>Pezizomycotina</taxon>
        <taxon>Dothideomycetes</taxon>
        <taxon>Dothideomycetidae</taxon>
        <taxon>Mycosphaerellales</taxon>
        <taxon>Teratosphaeriaceae</taxon>
        <taxon>Acrodontium</taxon>
    </lineage>
</organism>
<feature type="compositionally biased region" description="Low complexity" evidence="8">
    <location>
        <begin position="180"/>
        <end position="190"/>
    </location>
</feature>
<dbReference type="Gene3D" id="3.30.450.20">
    <property type="entry name" value="PAS domain"/>
    <property type="match status" value="2"/>
</dbReference>
<keyword evidence="3 6" id="KW-0597">Phosphoprotein</keyword>
<dbReference type="EMBL" id="CP138587">
    <property type="protein sequence ID" value="WPH02699.1"/>
    <property type="molecule type" value="Genomic_DNA"/>
</dbReference>
<dbReference type="InterPro" id="IPR005467">
    <property type="entry name" value="His_kinase_dom"/>
</dbReference>
<dbReference type="Pfam" id="PF02518">
    <property type="entry name" value="HATPase_c"/>
    <property type="match status" value="1"/>
</dbReference>
<evidence type="ECO:0000256" key="3">
    <source>
        <dbReference type="ARBA" id="ARBA00022553"/>
    </source>
</evidence>
<dbReference type="EC" id="2.7.13.3" evidence="2"/>
<feature type="modified residue" description="4-aspartylphosphate" evidence="6">
    <location>
        <position position="1119"/>
    </location>
</feature>
<dbReference type="SUPFAM" id="SSF55785">
    <property type="entry name" value="PYP-like sensor domain (PAS domain)"/>
    <property type="match status" value="1"/>
</dbReference>
<dbReference type="CDD" id="cd16922">
    <property type="entry name" value="HATPase_EvgS-ArcB-TorS-like"/>
    <property type="match status" value="1"/>
</dbReference>
<dbReference type="Proteomes" id="UP001303373">
    <property type="component" value="Chromosome 8"/>
</dbReference>
<evidence type="ECO:0000256" key="8">
    <source>
        <dbReference type="SAM" id="MobiDB-lite"/>
    </source>
</evidence>
<dbReference type="SMART" id="SM00387">
    <property type="entry name" value="HATPase_c"/>
    <property type="match status" value="1"/>
</dbReference>
<dbReference type="InterPro" id="IPR003594">
    <property type="entry name" value="HATPase_dom"/>
</dbReference>
<dbReference type="InterPro" id="IPR001789">
    <property type="entry name" value="Sig_transdc_resp-reg_receiver"/>
</dbReference>
<evidence type="ECO:0000256" key="6">
    <source>
        <dbReference type="PROSITE-ProRule" id="PRU00169"/>
    </source>
</evidence>
<protein>
    <recommendedName>
        <fullName evidence="2">histidine kinase</fullName>
        <ecNumber evidence="2">2.7.13.3</ecNumber>
    </recommendedName>
</protein>
<dbReference type="SUPFAM" id="SSF47384">
    <property type="entry name" value="Homodimeric domain of signal transducing histidine kinase"/>
    <property type="match status" value="1"/>
</dbReference>
<dbReference type="Gene3D" id="3.40.50.2300">
    <property type="match status" value="1"/>
</dbReference>
<evidence type="ECO:0000259" key="10">
    <source>
        <dbReference type="PROSITE" id="PS50110"/>
    </source>
</evidence>
<evidence type="ECO:0000256" key="5">
    <source>
        <dbReference type="ARBA" id="ARBA00022777"/>
    </source>
</evidence>
<accession>A0AAQ3R976</accession>
<reference evidence="12 13" key="1">
    <citation type="submission" date="2023-11" db="EMBL/GenBank/DDBJ databases">
        <title>An acidophilic fungus is an integral part of prey digestion in a carnivorous sundew plant.</title>
        <authorList>
            <person name="Tsai I.J."/>
        </authorList>
    </citation>
    <scope>NUCLEOTIDE SEQUENCE [LARGE SCALE GENOMIC DNA]</scope>
    <source>
        <strain evidence="12">169a</strain>
    </source>
</reference>
<dbReference type="SUPFAM" id="SSF52172">
    <property type="entry name" value="CheY-like"/>
    <property type="match status" value="1"/>
</dbReference>
<keyword evidence="5" id="KW-0418">Kinase</keyword>
<dbReference type="Gene3D" id="1.10.287.130">
    <property type="match status" value="1"/>
</dbReference>
<proteinExistence type="predicted"/>
<keyword evidence="13" id="KW-1185">Reference proteome</keyword>
<evidence type="ECO:0000259" key="9">
    <source>
        <dbReference type="PROSITE" id="PS50109"/>
    </source>
</evidence>
<dbReference type="SUPFAM" id="SSF55874">
    <property type="entry name" value="ATPase domain of HSP90 chaperone/DNA topoisomerase II/histidine kinase"/>
    <property type="match status" value="1"/>
</dbReference>
<comment type="catalytic activity">
    <reaction evidence="1">
        <text>ATP + protein L-histidine = ADP + protein N-phospho-L-histidine.</text>
        <dbReference type="EC" id="2.7.13.3"/>
    </reaction>
</comment>
<feature type="domain" description="Response regulatory" evidence="10">
    <location>
        <begin position="1060"/>
        <end position="1190"/>
    </location>
</feature>
<dbReference type="Pfam" id="PF26131">
    <property type="entry name" value="PAS-like"/>
    <property type="match status" value="1"/>
</dbReference>
<feature type="domain" description="PAC" evidence="11">
    <location>
        <begin position="659"/>
        <end position="718"/>
    </location>
</feature>
<dbReference type="GO" id="GO:0009927">
    <property type="term" value="F:histidine phosphotransfer kinase activity"/>
    <property type="evidence" value="ECO:0007669"/>
    <property type="project" value="TreeGrafter"/>
</dbReference>
<evidence type="ECO:0000313" key="12">
    <source>
        <dbReference type="EMBL" id="WPH02699.1"/>
    </source>
</evidence>
<dbReference type="PROSITE" id="PS50110">
    <property type="entry name" value="RESPONSE_REGULATORY"/>
    <property type="match status" value="1"/>
</dbReference>
<sequence>MQGLNDVGMWEIFDQDCRPTFVIDLDPDLDEPAPTDKLAPLFGNTALTTYELLWDAVRGAGTSDAAYTGFRSWATSRSKFDDSGDVFPVTHVFHGMLWTGSTVRKRWRLISGNKLYDAVQTTLGDLSSGLPSETSGSSNPSLRAKQKERLIAMRPPQISPLADIVQESSTVITSQQATRSSEPQESSYSSVTNKSASLLNLDGEHLASDWTAPRPRGNLSTHAQFARTIDWASTPLGDMRGWSPEFKQVANLLMKNPHPAALFWGSDLTMMYNEAYKDVVAGRKHPSLMGTGFRGPFSETWDDLADLFMECARTGNSISMENQRLPMERHGFVEETYFTWSFTPLYGSGNKVLGFYNAPFETTQGVVQQRWSETLLHLGEETAKARTVNGYWQRVIAGLSLNIYDAPFALLYSVAVVDDGDSSSVSGSSTSLKSCILEGTLGVPAGHIAAPPRLDLKRSTEGFVPSFREAMRTREPTKLQTKDGTLPESLIEGIEWRGFEEPCREAVLFPIRPTNGENVMAFLLLGINPRRPYDKTYQAFMNMLNHQLATSLASIILFEEEVKRSKAAVEAAGKEKEQLSKQLADQTIRMQRMTEMSPVGMYFANGQGVLMEANDQFFQMTDFPRNYSKGLAFTEIMHPDSLHLAFEAWKCYSVDKTGWAGEMRLKKPWTDPNNGEVLENWIIATGQPEYDSDGSLQSVLGSITDISRIKWAENLQNRRLEDAEETRRQMNNFLDLTSHEMRNPLSAMIHCADEIQAVLRDVKMRCNQMKSNAIQELQGTLENALNDSIEAAETIAYCAQHQKSIVDDILTVSKLDSDLLVITPTLVQPTEVVHHAVKMFDAEMQKKDIKCEFVTDKSIEDLAVHSVYLDRSRLLQILINLITNAIKFTQDRERREIKVRVGASIDPPALGGFDFEYIATRLDVPKAINDPEFGKGELLCLAFQVEDTGCGLTPEEKQRLFTRFSQATPRTHAQYGGSGLGLFISRQLTELHGGQIGVGSEAGVGSIFAFYLRCRRASLNTTVPHVKDASPYLKQLNDIIPTKVETTQAVTPALSFEGLHVLVVEDNTVNQKVLRKQLEKLRCIVSVADHGVEALKHIEKSHFWHASSQNQPLSVILMDLEMPIMDGLTCVKQIRRFQEERRIVRHIPIIAVTANVRAELVNESKAAGMDDVVLKPFRIPELVDKIREVLGRNQS</sequence>
<evidence type="ECO:0000259" key="11">
    <source>
        <dbReference type="PROSITE" id="PS50113"/>
    </source>
</evidence>
<dbReference type="CDD" id="cd00130">
    <property type="entry name" value="PAS"/>
    <property type="match status" value="1"/>
</dbReference>
<dbReference type="CDD" id="cd17546">
    <property type="entry name" value="REC_hyHK_CKI1_RcsC-like"/>
    <property type="match status" value="1"/>
</dbReference>
<dbReference type="InterPro" id="IPR000700">
    <property type="entry name" value="PAS-assoc_C"/>
</dbReference>
<dbReference type="InterPro" id="IPR058846">
    <property type="entry name" value="PAS-like"/>
</dbReference>
<dbReference type="PRINTS" id="PR00344">
    <property type="entry name" value="BCTRLSENSOR"/>
</dbReference>
<dbReference type="InterPro" id="IPR004358">
    <property type="entry name" value="Sig_transdc_His_kin-like_C"/>
</dbReference>
<dbReference type="SMART" id="SM00448">
    <property type="entry name" value="REC"/>
    <property type="match status" value="1"/>
</dbReference>
<evidence type="ECO:0000256" key="1">
    <source>
        <dbReference type="ARBA" id="ARBA00000085"/>
    </source>
</evidence>
<dbReference type="GO" id="GO:0000155">
    <property type="term" value="F:phosphorelay sensor kinase activity"/>
    <property type="evidence" value="ECO:0007669"/>
    <property type="project" value="InterPro"/>
</dbReference>
<dbReference type="InterPro" id="IPR035965">
    <property type="entry name" value="PAS-like_dom_sf"/>
</dbReference>
<dbReference type="GO" id="GO:0005886">
    <property type="term" value="C:plasma membrane"/>
    <property type="evidence" value="ECO:0007669"/>
    <property type="project" value="TreeGrafter"/>
</dbReference>
<dbReference type="Pfam" id="PF00072">
    <property type="entry name" value="Response_reg"/>
    <property type="match status" value="1"/>
</dbReference>